<evidence type="ECO:0000313" key="1">
    <source>
        <dbReference type="EMBL" id="CBE67982.1"/>
    </source>
</evidence>
<reference evidence="1 2" key="1">
    <citation type="journal article" date="2010" name="Nature">
        <title>Nitrite-driven anaerobic methane oxidation by oxygenic bacteria.</title>
        <authorList>
            <person name="Ettwig K.F."/>
            <person name="Butler M.K."/>
            <person name="Le Paslier D."/>
            <person name="Pelletier E."/>
            <person name="Mangenot S."/>
            <person name="Kuypers M.M.M."/>
            <person name="Schreiber F."/>
            <person name="Dutilh B.E."/>
            <person name="Zedelius J."/>
            <person name="de Beer D."/>
            <person name="Gloerich J."/>
            <person name="Wessels H.J.C.T."/>
            <person name="van Allen T."/>
            <person name="Luesken F."/>
            <person name="Wu M."/>
            <person name="van de Pas-Schoonen K.T."/>
            <person name="Op den Camp H.J.M."/>
            <person name="Janssen-Megens E.M."/>
            <person name="Francoijs K-J."/>
            <person name="Stunnenberg H."/>
            <person name="Weissenbach J."/>
            <person name="Jetten M.S.M."/>
            <person name="Strous M."/>
        </authorList>
    </citation>
    <scope>NUCLEOTIDE SEQUENCE [LARGE SCALE GENOMIC DNA]</scope>
</reference>
<accession>D5MM96</accession>
<dbReference type="AlphaFoldDB" id="D5MM96"/>
<dbReference type="EMBL" id="FP565575">
    <property type="protein sequence ID" value="CBE67982.1"/>
    <property type="molecule type" value="Genomic_DNA"/>
</dbReference>
<organism evidence="1 2">
    <name type="scientific">Methylomirabilis oxygeniifera</name>
    <dbReference type="NCBI Taxonomy" id="671143"/>
    <lineage>
        <taxon>Bacteria</taxon>
        <taxon>Candidatus Methylomirabilota</taxon>
        <taxon>Candidatus Methylomirabilia</taxon>
        <taxon>Candidatus Methylomirabilales</taxon>
        <taxon>Candidatus Methylomirabilaceae</taxon>
        <taxon>Candidatus Methylomirabilis</taxon>
    </lineage>
</organism>
<name>D5MM96_METO1</name>
<dbReference type="HOGENOM" id="CLU_1692279_0_0_0"/>
<dbReference type="Proteomes" id="UP000006898">
    <property type="component" value="Chromosome"/>
</dbReference>
<dbReference type="KEGG" id="mox:DAMO_0921"/>
<dbReference type="STRING" id="671143.DAMO_0921"/>
<gene>
    <name evidence="1" type="ORF">DAMO_0921</name>
</gene>
<protein>
    <submittedName>
        <fullName evidence="1">Uncharacterized protein</fullName>
    </submittedName>
</protein>
<sequence>MLPELYHYRFDEIPEERLIGFHALEQWKEESFRWSGPVATVRASLLKASYEVRIDTRSLRRAPVPLCLGVFFNRYELPASSVRFKDGVVSFLIQPSLFVDGLGQGLILTCNPVRPLEFGVPDHRDLGLPIFSIVFQQVDEEIEDGSHAASQERRM</sequence>
<evidence type="ECO:0000313" key="2">
    <source>
        <dbReference type="Proteomes" id="UP000006898"/>
    </source>
</evidence>
<proteinExistence type="predicted"/>